<comment type="similarity">
    <text evidence="2">Belongs to the FliJ family.</text>
</comment>
<dbReference type="GO" id="GO:0006935">
    <property type="term" value="P:chemotaxis"/>
    <property type="evidence" value="ECO:0007669"/>
    <property type="project" value="UniProtKB-KW"/>
</dbReference>
<evidence type="ECO:0000256" key="10">
    <source>
        <dbReference type="ARBA" id="ARBA00023225"/>
    </source>
</evidence>
<evidence type="ECO:0000256" key="9">
    <source>
        <dbReference type="ARBA" id="ARBA00023136"/>
    </source>
</evidence>
<evidence type="ECO:0000256" key="6">
    <source>
        <dbReference type="ARBA" id="ARBA00022500"/>
    </source>
</evidence>
<protein>
    <recommendedName>
        <fullName evidence="3">Flagellar FliJ protein</fullName>
    </recommendedName>
</protein>
<accession>A0A6S6QZP4</accession>
<evidence type="ECO:0000256" key="2">
    <source>
        <dbReference type="ARBA" id="ARBA00010004"/>
    </source>
</evidence>
<keyword evidence="10" id="KW-1006">Bacterial flagellum protein export</keyword>
<evidence type="ECO:0000256" key="4">
    <source>
        <dbReference type="ARBA" id="ARBA00022448"/>
    </source>
</evidence>
<dbReference type="RefSeq" id="WP_184093918.1">
    <property type="nucleotide sequence ID" value="NZ_AP023367.1"/>
</dbReference>
<dbReference type="GO" id="GO:0071973">
    <property type="term" value="P:bacterial-type flagellum-dependent cell motility"/>
    <property type="evidence" value="ECO:0007669"/>
    <property type="project" value="InterPro"/>
</dbReference>
<dbReference type="GO" id="GO:0009288">
    <property type="term" value="C:bacterial-type flagellum"/>
    <property type="evidence" value="ECO:0007669"/>
    <property type="project" value="InterPro"/>
</dbReference>
<dbReference type="KEGG" id="acel:acsn021_28150"/>
<dbReference type="InterPro" id="IPR053716">
    <property type="entry name" value="Flag_assembly_chemotaxis_eff"/>
</dbReference>
<evidence type="ECO:0000256" key="8">
    <source>
        <dbReference type="ARBA" id="ARBA00022927"/>
    </source>
</evidence>
<keyword evidence="8" id="KW-0653">Protein transport</keyword>
<keyword evidence="12" id="KW-1185">Reference proteome</keyword>
<organism evidence="11 12">
    <name type="scientific">Anaerocolumna cellulosilytica</name>
    <dbReference type="NCBI Taxonomy" id="433286"/>
    <lineage>
        <taxon>Bacteria</taxon>
        <taxon>Bacillati</taxon>
        <taxon>Bacillota</taxon>
        <taxon>Clostridia</taxon>
        <taxon>Lachnospirales</taxon>
        <taxon>Lachnospiraceae</taxon>
        <taxon>Anaerocolumna</taxon>
    </lineage>
</organism>
<reference evidence="11 12" key="1">
    <citation type="journal article" date="2016" name="Int. J. Syst. Evol. Microbiol.">
        <title>Descriptions of Anaerotaenia torta gen. nov., sp. nov. and Anaerocolumna cellulosilytica gen. nov., sp. nov. isolated from a methanogenic reactor of cattle waste.</title>
        <authorList>
            <person name="Uek A."/>
            <person name="Ohtaki Y."/>
            <person name="Kaku N."/>
            <person name="Ueki K."/>
        </authorList>
    </citation>
    <scope>NUCLEOTIDE SEQUENCE [LARGE SCALE GENOMIC DNA]</scope>
    <source>
        <strain evidence="11 12">SN021</strain>
    </source>
</reference>
<keyword evidence="6" id="KW-0145">Chemotaxis</keyword>
<evidence type="ECO:0000313" key="11">
    <source>
        <dbReference type="EMBL" id="BCJ95246.1"/>
    </source>
</evidence>
<dbReference type="GO" id="GO:0044781">
    <property type="term" value="P:bacterial-type flagellum organization"/>
    <property type="evidence" value="ECO:0007669"/>
    <property type="project" value="UniProtKB-KW"/>
</dbReference>
<dbReference type="GO" id="GO:0005886">
    <property type="term" value="C:plasma membrane"/>
    <property type="evidence" value="ECO:0007669"/>
    <property type="project" value="UniProtKB-SubCell"/>
</dbReference>
<name>A0A6S6QZP4_9FIRM</name>
<dbReference type="EMBL" id="AP023367">
    <property type="protein sequence ID" value="BCJ95246.1"/>
    <property type="molecule type" value="Genomic_DNA"/>
</dbReference>
<dbReference type="AlphaFoldDB" id="A0A6S6QZP4"/>
<keyword evidence="9" id="KW-0472">Membrane</keyword>
<dbReference type="Pfam" id="PF02050">
    <property type="entry name" value="FliJ"/>
    <property type="match status" value="1"/>
</dbReference>
<comment type="subcellular location">
    <subcellularLocation>
        <location evidence="1">Cell membrane</location>
        <topology evidence="1">Peripheral membrane protein</topology>
        <orientation evidence="1">Cytoplasmic side</orientation>
    </subcellularLocation>
</comment>
<proteinExistence type="inferred from homology"/>
<dbReference type="GO" id="GO:0015031">
    <property type="term" value="P:protein transport"/>
    <property type="evidence" value="ECO:0007669"/>
    <property type="project" value="UniProtKB-KW"/>
</dbReference>
<evidence type="ECO:0000313" key="12">
    <source>
        <dbReference type="Proteomes" id="UP000515561"/>
    </source>
</evidence>
<sequence>MAKFIYKMENILGIKYKMEDQAKTAYGMARMKLTEEEEKLFTLKQKVIIYQERKKMIMSTKLDIIELRQCEEAIEITKYFIKQQEIAVKKAEQHLELMRTRLNTAMVERKTHEKLKDNALQEFFVEYESGERKEIDELVSFKYNNPTDY</sequence>
<evidence type="ECO:0000256" key="1">
    <source>
        <dbReference type="ARBA" id="ARBA00004413"/>
    </source>
</evidence>
<keyword evidence="4" id="KW-0813">Transport</keyword>
<gene>
    <name evidence="11" type="ORF">acsn021_28150</name>
</gene>
<keyword evidence="5" id="KW-1003">Cell membrane</keyword>
<evidence type="ECO:0000256" key="7">
    <source>
        <dbReference type="ARBA" id="ARBA00022795"/>
    </source>
</evidence>
<dbReference type="Proteomes" id="UP000515561">
    <property type="component" value="Chromosome"/>
</dbReference>
<dbReference type="InterPro" id="IPR012823">
    <property type="entry name" value="Flagell_FliJ"/>
</dbReference>
<dbReference type="Gene3D" id="1.10.287.1700">
    <property type="match status" value="1"/>
</dbReference>
<evidence type="ECO:0000256" key="5">
    <source>
        <dbReference type="ARBA" id="ARBA00022475"/>
    </source>
</evidence>
<keyword evidence="7" id="KW-1005">Bacterial flagellum biogenesis</keyword>
<evidence type="ECO:0000256" key="3">
    <source>
        <dbReference type="ARBA" id="ARBA00020392"/>
    </source>
</evidence>